<dbReference type="AlphaFoldDB" id="A0A1B4VCV0"/>
<evidence type="ECO:0000313" key="2">
    <source>
        <dbReference type="EMBL" id="BAU49791.1"/>
    </source>
</evidence>
<organism evidence="2 3">
    <name type="scientific">Sulfurifustis variabilis</name>
    <dbReference type="NCBI Taxonomy" id="1675686"/>
    <lineage>
        <taxon>Bacteria</taxon>
        <taxon>Pseudomonadati</taxon>
        <taxon>Pseudomonadota</taxon>
        <taxon>Gammaproteobacteria</taxon>
        <taxon>Acidiferrobacterales</taxon>
        <taxon>Acidiferrobacteraceae</taxon>
        <taxon>Sulfurifustis</taxon>
    </lineage>
</organism>
<feature type="signal peptide" evidence="1">
    <location>
        <begin position="1"/>
        <end position="29"/>
    </location>
</feature>
<dbReference type="RefSeq" id="WP_096462150.1">
    <property type="nucleotide sequence ID" value="NZ_AP014936.1"/>
</dbReference>
<evidence type="ECO:0000313" key="3">
    <source>
        <dbReference type="Proteomes" id="UP000218899"/>
    </source>
</evidence>
<keyword evidence="3" id="KW-1185">Reference proteome</keyword>
<sequence>MKTRISSLAPTALGVGALLVTVLAPQALAEQGTPPAGDPARGAKVWADNCSRCHNMRDPREFTDGQWQVIVTHMRLRGGFTGQDARDILAFLQASN</sequence>
<accession>A0A1B4VCV0</accession>
<name>A0A1B4VCV0_9GAMM</name>
<gene>
    <name evidence="2" type="ORF">SVA_3243</name>
</gene>
<dbReference type="InterPro" id="IPR036909">
    <property type="entry name" value="Cyt_c-like_dom_sf"/>
</dbReference>
<dbReference type="GO" id="GO:0009055">
    <property type="term" value="F:electron transfer activity"/>
    <property type="evidence" value="ECO:0007669"/>
    <property type="project" value="InterPro"/>
</dbReference>
<dbReference type="KEGG" id="sva:SVA_3243"/>
<reference evidence="2 3" key="1">
    <citation type="submission" date="2015-08" db="EMBL/GenBank/DDBJ databases">
        <title>Complete genome sequence of Sulfurifustis variabilis.</title>
        <authorList>
            <person name="Miura A."/>
            <person name="Kojima H."/>
            <person name="Fukui M."/>
        </authorList>
    </citation>
    <scope>NUCLEOTIDE SEQUENCE [LARGE SCALE GENOMIC DNA]</scope>
    <source>
        <strain evidence="3">skN76</strain>
    </source>
</reference>
<evidence type="ECO:0000256" key="1">
    <source>
        <dbReference type="SAM" id="SignalP"/>
    </source>
</evidence>
<dbReference type="Gene3D" id="1.10.760.10">
    <property type="entry name" value="Cytochrome c-like domain"/>
    <property type="match status" value="1"/>
</dbReference>
<dbReference type="GO" id="GO:0020037">
    <property type="term" value="F:heme binding"/>
    <property type="evidence" value="ECO:0007669"/>
    <property type="project" value="InterPro"/>
</dbReference>
<dbReference type="SUPFAM" id="SSF46626">
    <property type="entry name" value="Cytochrome c"/>
    <property type="match status" value="1"/>
</dbReference>
<protein>
    <submittedName>
        <fullName evidence="2">Cytochrome c, class I</fullName>
    </submittedName>
</protein>
<dbReference type="EMBL" id="AP014936">
    <property type="protein sequence ID" value="BAU49791.1"/>
    <property type="molecule type" value="Genomic_DNA"/>
</dbReference>
<dbReference type="Proteomes" id="UP000218899">
    <property type="component" value="Chromosome"/>
</dbReference>
<feature type="chain" id="PRO_5008571343" evidence="1">
    <location>
        <begin position="30"/>
        <end position="96"/>
    </location>
</feature>
<keyword evidence="1" id="KW-0732">Signal</keyword>
<proteinExistence type="predicted"/>